<dbReference type="InterPro" id="IPR013941">
    <property type="entry name" value="ZDS1_C"/>
</dbReference>
<keyword evidence="4" id="KW-1185">Reference proteome</keyword>
<feature type="compositionally biased region" description="Basic residues" evidence="1">
    <location>
        <begin position="621"/>
        <end position="632"/>
    </location>
</feature>
<feature type="domain" description="Protein Zds1 C-terminal" evidence="2">
    <location>
        <begin position="527"/>
        <end position="579"/>
    </location>
</feature>
<feature type="region of interest" description="Disordered" evidence="1">
    <location>
        <begin position="587"/>
        <end position="835"/>
    </location>
</feature>
<gene>
    <name evidence="3" type="ORF">BCR42DRAFT_448241</name>
</gene>
<feature type="compositionally biased region" description="Basic and acidic residues" evidence="1">
    <location>
        <begin position="282"/>
        <end position="293"/>
    </location>
</feature>
<feature type="compositionally biased region" description="Polar residues" evidence="1">
    <location>
        <begin position="610"/>
        <end position="619"/>
    </location>
</feature>
<feature type="compositionally biased region" description="Polar residues" evidence="1">
    <location>
        <begin position="213"/>
        <end position="225"/>
    </location>
</feature>
<feature type="compositionally biased region" description="Basic and acidic residues" evidence="1">
    <location>
        <begin position="673"/>
        <end position="686"/>
    </location>
</feature>
<organism evidence="3 4">
    <name type="scientific">Absidia repens</name>
    <dbReference type="NCBI Taxonomy" id="90262"/>
    <lineage>
        <taxon>Eukaryota</taxon>
        <taxon>Fungi</taxon>
        <taxon>Fungi incertae sedis</taxon>
        <taxon>Mucoromycota</taxon>
        <taxon>Mucoromycotina</taxon>
        <taxon>Mucoromycetes</taxon>
        <taxon>Mucorales</taxon>
        <taxon>Cunninghamellaceae</taxon>
        <taxon>Absidia</taxon>
    </lineage>
</organism>
<feature type="compositionally biased region" description="Basic residues" evidence="1">
    <location>
        <begin position="255"/>
        <end position="266"/>
    </location>
</feature>
<feature type="compositionally biased region" description="Basic residues" evidence="1">
    <location>
        <begin position="805"/>
        <end position="821"/>
    </location>
</feature>
<feature type="compositionally biased region" description="Polar residues" evidence="1">
    <location>
        <begin position="762"/>
        <end position="775"/>
    </location>
</feature>
<feature type="region of interest" description="Disordered" evidence="1">
    <location>
        <begin position="253"/>
        <end position="313"/>
    </location>
</feature>
<sequence>MCDHNGAPFATTGLALTPETNQRLSLTEAINVSTPDSSHLFWVPASHHPEIAPTEFEKHVQALRTNIIDDDKVRRRRSALSVSFTAVDNGIQDDVDIYQLSSDKSDHGVDNYQTDRCTDDNDKHPAKDIDQQEDQLQHIFDDEYQQKQTCSSIMQSNPLHSLTKNDADLQQTMGTASATINEPNEIDGEDNPNFDQHSKLETKARKGRMRRSMSLQQLPSKSTDPGNIPDFHVFDRNSTILDQSPILISKTNRPLSRRGARTKFRKTSTVSPSSLKSTDVPIPEKEWPVDGHTRPSSAITDTNSMDNFDSNIDNAGTALESQQCQYLDLQLNEEPEMDVGVTSTFATVTPIQHPTSSDQQQFNVSTKAYTKVVDPIEPSSPMPISATSSTVADTNHYLPPSESPIILQQSKVESPPRERKSSWSWSFWTDEKKAKSDKSQSSTAQPTPLQSRQVDSDIEDKESENASPITTTPSTSTGKQRFGLSSLFSRKSSTTSSSTSSTSDAKANSENEKIDNSTSVQMPPKNFQLNKMTHQRRLPIHTERAIYRLSHMKLANSRRPLRDQVIISNFMFWYLTIINAQQQQQTQLLSTPSQHDNSNSSTSTSTQQNMPRTPQQIITASRKKKRPIKKNHQQNNSSEKHQQQKHGDTPTTTNPTSYQQKRSSSLSTSSPQPREKTMHHYIDKSSKQSSTGFVVPENYLRPATHSSGNNTKQQRQHPGCARSNSWSSEDEDEDEDESESESDDSDDDDNEIIGYAGKGRNGRNSAYTTKSNGQSARRGVPPRNVSHENQQKGMPTSNQHLQQQNHHHYNQRQLHHQKKPNQQHPQQYLISASAT</sequence>
<feature type="compositionally biased region" description="Low complexity" evidence="1">
    <location>
        <begin position="485"/>
        <end position="503"/>
    </location>
</feature>
<feature type="compositionally biased region" description="Polar residues" evidence="1">
    <location>
        <begin position="267"/>
        <end position="277"/>
    </location>
</feature>
<feature type="compositionally biased region" description="Low complexity" evidence="1">
    <location>
        <begin position="587"/>
        <end position="609"/>
    </location>
</feature>
<reference evidence="3 4" key="1">
    <citation type="submission" date="2016-07" db="EMBL/GenBank/DDBJ databases">
        <title>Pervasive Adenine N6-methylation of Active Genes in Fungi.</title>
        <authorList>
            <consortium name="DOE Joint Genome Institute"/>
            <person name="Mondo S.J."/>
            <person name="Dannebaum R.O."/>
            <person name="Kuo R.C."/>
            <person name="Labutti K."/>
            <person name="Haridas S."/>
            <person name="Kuo A."/>
            <person name="Salamov A."/>
            <person name="Ahrendt S.R."/>
            <person name="Lipzen A."/>
            <person name="Sullivan W."/>
            <person name="Andreopoulos W.B."/>
            <person name="Clum A."/>
            <person name="Lindquist E."/>
            <person name="Daum C."/>
            <person name="Ramamoorthy G.K."/>
            <person name="Gryganskyi A."/>
            <person name="Culley D."/>
            <person name="Magnuson J.K."/>
            <person name="James T.Y."/>
            <person name="O'Malley M.A."/>
            <person name="Stajich J.E."/>
            <person name="Spatafora J.W."/>
            <person name="Visel A."/>
            <person name="Grigoriev I.V."/>
        </authorList>
    </citation>
    <scope>NUCLEOTIDE SEQUENCE [LARGE SCALE GENOMIC DNA]</scope>
    <source>
        <strain evidence="3 4">NRRL 1336</strain>
    </source>
</reference>
<feature type="compositionally biased region" description="Polar residues" evidence="1">
    <location>
        <begin position="704"/>
        <end position="713"/>
    </location>
</feature>
<feature type="compositionally biased region" description="Polar residues" evidence="1">
    <location>
        <begin position="439"/>
        <end position="453"/>
    </location>
</feature>
<proteinExistence type="predicted"/>
<dbReference type="GO" id="GO:0030010">
    <property type="term" value="P:establishment of cell polarity"/>
    <property type="evidence" value="ECO:0007669"/>
    <property type="project" value="TreeGrafter"/>
</dbReference>
<dbReference type="PANTHER" id="PTHR28089">
    <property type="entry name" value="PROTEIN ZDS1-RELATED"/>
    <property type="match status" value="1"/>
</dbReference>
<dbReference type="EMBL" id="MCGE01000005">
    <property type="protein sequence ID" value="ORZ21390.1"/>
    <property type="molecule type" value="Genomic_DNA"/>
</dbReference>
<feature type="compositionally biased region" description="Low complexity" evidence="1">
    <location>
        <begin position="467"/>
        <end position="477"/>
    </location>
</feature>
<dbReference type="GO" id="GO:0010971">
    <property type="term" value="P:positive regulation of G2/M transition of mitotic cell cycle"/>
    <property type="evidence" value="ECO:0007669"/>
    <property type="project" value="TreeGrafter"/>
</dbReference>
<feature type="compositionally biased region" description="Basic and acidic residues" evidence="1">
    <location>
        <begin position="429"/>
        <end position="438"/>
    </location>
</feature>
<dbReference type="PANTHER" id="PTHR28089:SF1">
    <property type="entry name" value="PROTEIN ZDS1-RELATED"/>
    <property type="match status" value="1"/>
</dbReference>
<evidence type="ECO:0000313" key="4">
    <source>
        <dbReference type="Proteomes" id="UP000193560"/>
    </source>
</evidence>
<feature type="compositionally biased region" description="Acidic residues" evidence="1">
    <location>
        <begin position="728"/>
        <end position="751"/>
    </location>
</feature>
<evidence type="ECO:0000313" key="3">
    <source>
        <dbReference type="EMBL" id="ORZ21390.1"/>
    </source>
</evidence>
<comment type="caution">
    <text evidence="3">The sequence shown here is derived from an EMBL/GenBank/DDBJ whole genome shotgun (WGS) entry which is preliminary data.</text>
</comment>
<name>A0A1X2IS70_9FUNG</name>
<evidence type="ECO:0000259" key="2">
    <source>
        <dbReference type="SMART" id="SM01327"/>
    </source>
</evidence>
<feature type="region of interest" description="Disordered" evidence="1">
    <location>
        <begin position="374"/>
        <end position="524"/>
    </location>
</feature>
<feature type="compositionally biased region" description="Polar residues" evidence="1">
    <location>
        <begin position="294"/>
        <end position="313"/>
    </location>
</feature>
<dbReference type="AlphaFoldDB" id="A0A1X2IS70"/>
<feature type="region of interest" description="Disordered" evidence="1">
    <location>
        <begin position="203"/>
        <end position="227"/>
    </location>
</feature>
<feature type="compositionally biased region" description="Low complexity" evidence="1">
    <location>
        <begin position="657"/>
        <end position="672"/>
    </location>
</feature>
<feature type="compositionally biased region" description="Basic and acidic residues" evidence="1">
    <location>
        <begin position="638"/>
        <end position="648"/>
    </location>
</feature>
<dbReference type="Pfam" id="PF08632">
    <property type="entry name" value="Zds_C"/>
    <property type="match status" value="1"/>
</dbReference>
<dbReference type="SMART" id="SM01327">
    <property type="entry name" value="Zds_C"/>
    <property type="match status" value="1"/>
</dbReference>
<evidence type="ECO:0000256" key="1">
    <source>
        <dbReference type="SAM" id="MobiDB-lite"/>
    </source>
</evidence>
<protein>
    <recommendedName>
        <fullName evidence="2">Protein Zds1 C-terminal domain-containing protein</fullName>
    </recommendedName>
</protein>
<dbReference type="InterPro" id="IPR040206">
    <property type="entry name" value="Zds1/2"/>
</dbReference>
<dbReference type="OrthoDB" id="5589766at2759"/>
<dbReference type="STRING" id="90262.A0A1X2IS70"/>
<accession>A0A1X2IS70</accession>
<dbReference type="Proteomes" id="UP000193560">
    <property type="component" value="Unassembled WGS sequence"/>
</dbReference>
<dbReference type="GO" id="GO:0005737">
    <property type="term" value="C:cytoplasm"/>
    <property type="evidence" value="ECO:0007669"/>
    <property type="project" value="TreeGrafter"/>
</dbReference>